<keyword evidence="5" id="KW-1185">Reference proteome</keyword>
<organism evidence="4 5">
    <name type="scientific">Actinomyces howellii</name>
    <dbReference type="NCBI Taxonomy" id="52771"/>
    <lineage>
        <taxon>Bacteria</taxon>
        <taxon>Bacillati</taxon>
        <taxon>Actinomycetota</taxon>
        <taxon>Actinomycetes</taxon>
        <taxon>Actinomycetales</taxon>
        <taxon>Actinomycetaceae</taxon>
        <taxon>Actinomyces</taxon>
    </lineage>
</organism>
<dbReference type="GO" id="GO:0016747">
    <property type="term" value="F:acyltransferase activity, transferring groups other than amino-acyl groups"/>
    <property type="evidence" value="ECO:0007669"/>
    <property type="project" value="InterPro"/>
</dbReference>
<evidence type="ECO:0000256" key="1">
    <source>
        <dbReference type="ARBA" id="ARBA00022679"/>
    </source>
</evidence>
<dbReference type="Proteomes" id="UP000266895">
    <property type="component" value="Chromosome"/>
</dbReference>
<dbReference type="PANTHER" id="PTHR43877">
    <property type="entry name" value="AMINOALKYLPHOSPHONATE N-ACETYLTRANSFERASE-RELATED-RELATED"/>
    <property type="match status" value="1"/>
</dbReference>
<proteinExistence type="predicted"/>
<reference evidence="4 5" key="1">
    <citation type="submission" date="2018-12" db="EMBL/GenBank/DDBJ databases">
        <authorList>
            <consortium name="Pathogen Informatics"/>
        </authorList>
    </citation>
    <scope>NUCLEOTIDE SEQUENCE [LARGE SCALE GENOMIC DNA]</scope>
    <source>
        <strain evidence="4 5">NCTC11636</strain>
    </source>
</reference>
<evidence type="ECO:0000313" key="4">
    <source>
        <dbReference type="EMBL" id="VEG29371.1"/>
    </source>
</evidence>
<keyword evidence="1 4" id="KW-0808">Transferase</keyword>
<dbReference type="KEGG" id="ahw:NCTC11636_02015"/>
<dbReference type="EMBL" id="LR134350">
    <property type="protein sequence ID" value="VEG29371.1"/>
    <property type="molecule type" value="Genomic_DNA"/>
</dbReference>
<dbReference type="PROSITE" id="PS51186">
    <property type="entry name" value="GNAT"/>
    <property type="match status" value="1"/>
</dbReference>
<evidence type="ECO:0000259" key="3">
    <source>
        <dbReference type="PROSITE" id="PS51186"/>
    </source>
</evidence>
<gene>
    <name evidence="4" type="ORF">NCTC11636_02015</name>
</gene>
<feature type="domain" description="N-acetyltransferase" evidence="3">
    <location>
        <begin position="1"/>
        <end position="130"/>
    </location>
</feature>
<sequence length="130" mass="13890">MFADMDGTSTEHLREATAAWVEAALASAEHRIVVVEVDGDVVSCAMARLEHGAPAPSCPSGTSAVIFTVVTRRHARGRGYARRCLEALLEWAADRADRADLQASDQGASLYASLGFAPAAYRSMRRPLDG</sequence>
<dbReference type="CDD" id="cd04301">
    <property type="entry name" value="NAT_SF"/>
    <property type="match status" value="1"/>
</dbReference>
<keyword evidence="2" id="KW-0012">Acyltransferase</keyword>
<name>A0A3S4SNX5_9ACTO</name>
<dbReference type="InterPro" id="IPR000182">
    <property type="entry name" value="GNAT_dom"/>
</dbReference>
<dbReference type="Gene3D" id="3.40.630.30">
    <property type="match status" value="1"/>
</dbReference>
<dbReference type="InterPro" id="IPR016181">
    <property type="entry name" value="Acyl_CoA_acyltransferase"/>
</dbReference>
<evidence type="ECO:0000313" key="5">
    <source>
        <dbReference type="Proteomes" id="UP000266895"/>
    </source>
</evidence>
<dbReference type="AlphaFoldDB" id="A0A3S4SNX5"/>
<evidence type="ECO:0000256" key="2">
    <source>
        <dbReference type="ARBA" id="ARBA00023315"/>
    </source>
</evidence>
<accession>A0A3S4SNX5</accession>
<dbReference type="SUPFAM" id="SSF55729">
    <property type="entry name" value="Acyl-CoA N-acyltransferases (Nat)"/>
    <property type="match status" value="1"/>
</dbReference>
<dbReference type="InterPro" id="IPR050832">
    <property type="entry name" value="Bact_Acetyltransf"/>
</dbReference>
<protein>
    <submittedName>
        <fullName evidence="4">Predicted acetyltransferase</fullName>
    </submittedName>
</protein>
<dbReference type="Pfam" id="PF00583">
    <property type="entry name" value="Acetyltransf_1"/>
    <property type="match status" value="1"/>
</dbReference>